<reference evidence="2" key="1">
    <citation type="journal article" date="2021" name="PeerJ">
        <title>Extensive microbial diversity within the chicken gut microbiome revealed by metagenomics and culture.</title>
        <authorList>
            <person name="Gilroy R."/>
            <person name="Ravi A."/>
            <person name="Getino M."/>
            <person name="Pursley I."/>
            <person name="Horton D.L."/>
            <person name="Alikhan N.F."/>
            <person name="Baker D."/>
            <person name="Gharbi K."/>
            <person name="Hall N."/>
            <person name="Watson M."/>
            <person name="Adriaenssens E.M."/>
            <person name="Foster-Nyarko E."/>
            <person name="Jarju S."/>
            <person name="Secka A."/>
            <person name="Antonio M."/>
            <person name="Oren A."/>
            <person name="Chaudhuri R.R."/>
            <person name="La Ragione R."/>
            <person name="Hildebrand F."/>
            <person name="Pallen M.J."/>
        </authorList>
    </citation>
    <scope>NUCLEOTIDE SEQUENCE</scope>
    <source>
        <strain evidence="2">ChiGjej1B1-14440</strain>
    </source>
</reference>
<comment type="caution">
    <text evidence="2">The sequence shown here is derived from an EMBL/GenBank/DDBJ whole genome shotgun (WGS) entry which is preliminary data.</text>
</comment>
<dbReference type="EMBL" id="DXET01000050">
    <property type="protein sequence ID" value="HIX80722.1"/>
    <property type="molecule type" value="Genomic_DNA"/>
</dbReference>
<evidence type="ECO:0000313" key="2">
    <source>
        <dbReference type="EMBL" id="HIX80722.1"/>
    </source>
</evidence>
<evidence type="ECO:0008006" key="4">
    <source>
        <dbReference type="Google" id="ProtNLM"/>
    </source>
</evidence>
<evidence type="ECO:0000256" key="1">
    <source>
        <dbReference type="SAM" id="SignalP"/>
    </source>
</evidence>
<organism evidence="2 3">
    <name type="scientific">Candidatus Erysipelatoclostridium merdavium</name>
    <dbReference type="NCBI Taxonomy" id="2838566"/>
    <lineage>
        <taxon>Bacteria</taxon>
        <taxon>Bacillati</taxon>
        <taxon>Bacillota</taxon>
        <taxon>Erysipelotrichia</taxon>
        <taxon>Erysipelotrichales</taxon>
        <taxon>Erysipelotrichales incertae sedis</taxon>
    </lineage>
</organism>
<accession>A0A9D1XKG4</accession>
<gene>
    <name evidence="2" type="ORF">H9980_01975</name>
</gene>
<keyword evidence="1" id="KW-0732">Signal</keyword>
<dbReference type="PROSITE" id="PS51257">
    <property type="entry name" value="PROKAR_LIPOPROTEIN"/>
    <property type="match status" value="1"/>
</dbReference>
<proteinExistence type="predicted"/>
<dbReference type="AlphaFoldDB" id="A0A9D1XKG4"/>
<feature type="signal peptide" evidence="1">
    <location>
        <begin position="1"/>
        <end position="22"/>
    </location>
</feature>
<feature type="chain" id="PRO_5039412498" description="Lipoprotein" evidence="1">
    <location>
        <begin position="23"/>
        <end position="168"/>
    </location>
</feature>
<evidence type="ECO:0000313" key="3">
    <source>
        <dbReference type="Proteomes" id="UP000886724"/>
    </source>
</evidence>
<protein>
    <recommendedName>
        <fullName evidence="4">Lipoprotein</fullName>
    </recommendedName>
</protein>
<dbReference type="Proteomes" id="UP000886724">
    <property type="component" value="Unassembled WGS sequence"/>
</dbReference>
<name>A0A9D1XKG4_9FIRM</name>
<reference evidence="2" key="2">
    <citation type="submission" date="2021-04" db="EMBL/GenBank/DDBJ databases">
        <authorList>
            <person name="Gilroy R."/>
        </authorList>
    </citation>
    <scope>NUCLEOTIDE SEQUENCE</scope>
    <source>
        <strain evidence="2">ChiGjej1B1-14440</strain>
    </source>
</reference>
<sequence length="168" mass="19274">MKRFFKLLCCMTLLFTLSFSLSGCSENQSNETDTMEDTDNTNDDELAKIDSEVEERFNGDYTVSQEDVSESVTYINENIDNIKDKDVAKNIYEHSLFLETAATQGNVDDSNKIKELAVNSKEYAKNVYNASDDEVDNIIEEGKEKFDTFKNDFKNGVDSFVDEFMKFF</sequence>